<evidence type="ECO:0000313" key="3">
    <source>
        <dbReference type="Proteomes" id="UP000192578"/>
    </source>
</evidence>
<dbReference type="OrthoDB" id="437960at2759"/>
<dbReference type="Proteomes" id="UP000192578">
    <property type="component" value="Unassembled WGS sequence"/>
</dbReference>
<accession>A0A9X6RM64</accession>
<dbReference type="Pfam" id="PF02493">
    <property type="entry name" value="MORN"/>
    <property type="match status" value="2"/>
</dbReference>
<keyword evidence="3" id="KW-1185">Reference proteome</keyword>
<dbReference type="SUPFAM" id="SSF82185">
    <property type="entry name" value="Histone H3 K4-specific methyltransferase SET7/9 N-terminal domain"/>
    <property type="match status" value="1"/>
</dbReference>
<gene>
    <name evidence="2" type="ORF">BV898_20324</name>
</gene>
<organism evidence="2 3">
    <name type="scientific">Hypsibius exemplaris</name>
    <name type="common">Freshwater tardigrade</name>
    <dbReference type="NCBI Taxonomy" id="2072580"/>
    <lineage>
        <taxon>Eukaryota</taxon>
        <taxon>Metazoa</taxon>
        <taxon>Ecdysozoa</taxon>
        <taxon>Tardigrada</taxon>
        <taxon>Eutardigrada</taxon>
        <taxon>Parachela</taxon>
        <taxon>Hypsibioidea</taxon>
        <taxon>Hypsibiidae</taxon>
        <taxon>Hypsibius</taxon>
    </lineage>
</organism>
<keyword evidence="1" id="KW-0677">Repeat</keyword>
<dbReference type="PANTHER" id="PTHR23084:SF263">
    <property type="entry name" value="MORN REPEAT-CONTAINING PROTEIN 1"/>
    <property type="match status" value="1"/>
</dbReference>
<reference evidence="3" key="1">
    <citation type="submission" date="2017-01" db="EMBL/GenBank/DDBJ databases">
        <title>Comparative genomics of anhydrobiosis in the tardigrade Hypsibius dujardini.</title>
        <authorList>
            <person name="Yoshida Y."/>
            <person name="Koutsovoulos G."/>
            <person name="Laetsch D."/>
            <person name="Stevens L."/>
            <person name="Kumar S."/>
            <person name="Horikawa D."/>
            <person name="Ishino K."/>
            <person name="Komine S."/>
            <person name="Tomita M."/>
            <person name="Blaxter M."/>
            <person name="Arakawa K."/>
        </authorList>
    </citation>
    <scope>NUCLEOTIDE SEQUENCE [LARGE SCALE GENOMIC DNA]</scope>
    <source>
        <strain evidence="3">Z151</strain>
    </source>
</reference>
<evidence type="ECO:0000256" key="1">
    <source>
        <dbReference type="ARBA" id="ARBA00022737"/>
    </source>
</evidence>
<sequence length="96" mass="10895">TEGQYKLAKNSRPIRHGIGKYQKPNGVVYSGHWEENTLSGPICYVKLPAEKVEYKGEMLNGQYHGTGEYSCPEYYYAGAFINGKYDLVLQNLLKDN</sequence>
<dbReference type="EMBL" id="MTYJ01000283">
    <property type="protein sequence ID" value="OWA52730.1"/>
    <property type="molecule type" value="Genomic_DNA"/>
</dbReference>
<comment type="caution">
    <text evidence="2">The sequence shown here is derived from an EMBL/GenBank/DDBJ whole genome shotgun (WGS) entry which is preliminary data.</text>
</comment>
<dbReference type="PANTHER" id="PTHR23084">
    <property type="entry name" value="PHOSPHATIDYLINOSITOL-4-PHOSPHATE 5-KINASE RELATED"/>
    <property type="match status" value="1"/>
</dbReference>
<evidence type="ECO:0000313" key="2">
    <source>
        <dbReference type="EMBL" id="OWA52730.1"/>
    </source>
</evidence>
<dbReference type="AlphaFoldDB" id="A0A9X6RM64"/>
<protein>
    <recommendedName>
        <fullName evidence="4">MORN repeat-containing protein 5</fullName>
    </recommendedName>
</protein>
<evidence type="ECO:0008006" key="4">
    <source>
        <dbReference type="Google" id="ProtNLM"/>
    </source>
</evidence>
<dbReference type="InterPro" id="IPR003409">
    <property type="entry name" value="MORN"/>
</dbReference>
<name>A0A9X6RM64_HYPEX</name>
<feature type="non-terminal residue" evidence="2">
    <location>
        <position position="1"/>
    </location>
</feature>
<proteinExistence type="predicted"/>